<keyword evidence="6" id="KW-0067">ATP-binding</keyword>
<dbReference type="CDD" id="cd01918">
    <property type="entry name" value="HprK_C"/>
    <property type="match status" value="1"/>
</dbReference>
<evidence type="ECO:0000256" key="1">
    <source>
        <dbReference type="ARBA" id="ARBA00001946"/>
    </source>
</evidence>
<evidence type="ECO:0000256" key="2">
    <source>
        <dbReference type="ARBA" id="ARBA00022679"/>
    </source>
</evidence>
<keyword evidence="3" id="KW-0479">Metal-binding</keyword>
<dbReference type="InterPro" id="IPR011104">
    <property type="entry name" value="Hpr_kin/Pase_C"/>
</dbReference>
<dbReference type="Pfam" id="PF07475">
    <property type="entry name" value="Hpr_kinase_C"/>
    <property type="match status" value="1"/>
</dbReference>
<proteinExistence type="predicted"/>
<accession>A0A0F8ZM52</accession>
<feature type="domain" description="HPr kinase/phosphorylase C-terminal" evidence="9">
    <location>
        <begin position="30"/>
        <end position="193"/>
    </location>
</feature>
<dbReference type="InterPro" id="IPR027417">
    <property type="entry name" value="P-loop_NTPase"/>
</dbReference>
<dbReference type="AlphaFoldDB" id="A0A0F8ZM52"/>
<feature type="non-terminal residue" evidence="10">
    <location>
        <position position="193"/>
    </location>
</feature>
<keyword evidence="2" id="KW-0808">Transferase</keyword>
<keyword evidence="7" id="KW-0460">Magnesium</keyword>
<dbReference type="EMBL" id="LAZR01050545">
    <property type="protein sequence ID" value="KKK87120.1"/>
    <property type="molecule type" value="Genomic_DNA"/>
</dbReference>
<sequence length="193" mass="20964">MAEKKGVPIIVSTLPTNILTTRLTKVLEDAFAPSTSMHGVLVEVFGVGILIIGKSGVGKSECALELIERGHRLVADDVVDIRSIGGTFLIGSGAKLIRHHMEIRGLGIININHLFGVGAIRDKKQIQLVVNLEDWAEKKEYDRLGLEESVYAILGVEVPLLTIPVGPGRNIPILIETAAMNFRLHKLGYNTAK</sequence>
<reference evidence="10" key="1">
    <citation type="journal article" date="2015" name="Nature">
        <title>Complex archaea that bridge the gap between prokaryotes and eukaryotes.</title>
        <authorList>
            <person name="Spang A."/>
            <person name="Saw J.H."/>
            <person name="Jorgensen S.L."/>
            <person name="Zaremba-Niedzwiedzka K."/>
            <person name="Martijn J."/>
            <person name="Lind A.E."/>
            <person name="van Eijk R."/>
            <person name="Schleper C."/>
            <person name="Guy L."/>
            <person name="Ettema T.J."/>
        </authorList>
    </citation>
    <scope>NUCLEOTIDE SEQUENCE</scope>
</reference>
<dbReference type="Gene3D" id="3.40.50.300">
    <property type="entry name" value="P-loop containing nucleotide triphosphate hydrolases"/>
    <property type="match status" value="1"/>
</dbReference>
<keyword evidence="4" id="KW-0547">Nucleotide-binding</keyword>
<organism evidence="10">
    <name type="scientific">marine sediment metagenome</name>
    <dbReference type="NCBI Taxonomy" id="412755"/>
    <lineage>
        <taxon>unclassified sequences</taxon>
        <taxon>metagenomes</taxon>
        <taxon>ecological metagenomes</taxon>
    </lineage>
</organism>
<dbReference type="GO" id="GO:0005524">
    <property type="term" value="F:ATP binding"/>
    <property type="evidence" value="ECO:0007669"/>
    <property type="project" value="UniProtKB-KW"/>
</dbReference>
<evidence type="ECO:0000256" key="5">
    <source>
        <dbReference type="ARBA" id="ARBA00022777"/>
    </source>
</evidence>
<dbReference type="PANTHER" id="PTHR30305">
    <property type="entry name" value="PROTEIN YJDM-RELATED"/>
    <property type="match status" value="1"/>
</dbReference>
<dbReference type="PANTHER" id="PTHR30305:SF1">
    <property type="entry name" value="HPR KINASE_PHOSPHORYLASE"/>
    <property type="match status" value="1"/>
</dbReference>
<evidence type="ECO:0000256" key="4">
    <source>
        <dbReference type="ARBA" id="ARBA00022741"/>
    </source>
</evidence>
<evidence type="ECO:0000259" key="9">
    <source>
        <dbReference type="Pfam" id="PF07475"/>
    </source>
</evidence>
<comment type="caution">
    <text evidence="10">The sequence shown here is derived from an EMBL/GenBank/DDBJ whole genome shotgun (WGS) entry which is preliminary data.</text>
</comment>
<evidence type="ECO:0000256" key="8">
    <source>
        <dbReference type="ARBA" id="ARBA00023268"/>
    </source>
</evidence>
<name>A0A0F8ZM52_9ZZZZ</name>
<protein>
    <recommendedName>
        <fullName evidence="9">HPr kinase/phosphorylase C-terminal domain-containing protein</fullName>
    </recommendedName>
</protein>
<keyword evidence="5" id="KW-0418">Kinase</keyword>
<dbReference type="InterPro" id="IPR003755">
    <property type="entry name" value="HPr(Ser)_kin/Pase"/>
</dbReference>
<dbReference type="SUPFAM" id="SSF53795">
    <property type="entry name" value="PEP carboxykinase-like"/>
    <property type="match status" value="1"/>
</dbReference>
<gene>
    <name evidence="10" type="ORF">LCGC14_2756440</name>
</gene>
<evidence type="ECO:0000256" key="6">
    <source>
        <dbReference type="ARBA" id="ARBA00022840"/>
    </source>
</evidence>
<keyword evidence="8" id="KW-0511">Multifunctional enzyme</keyword>
<dbReference type="NCBIfam" id="TIGR00679">
    <property type="entry name" value="hpr-ser"/>
    <property type="match status" value="1"/>
</dbReference>
<evidence type="ECO:0000256" key="3">
    <source>
        <dbReference type="ARBA" id="ARBA00022723"/>
    </source>
</evidence>
<dbReference type="GO" id="GO:0046872">
    <property type="term" value="F:metal ion binding"/>
    <property type="evidence" value="ECO:0007669"/>
    <property type="project" value="UniProtKB-KW"/>
</dbReference>
<dbReference type="GO" id="GO:0000155">
    <property type="term" value="F:phosphorelay sensor kinase activity"/>
    <property type="evidence" value="ECO:0007669"/>
    <property type="project" value="InterPro"/>
</dbReference>
<dbReference type="GO" id="GO:0006109">
    <property type="term" value="P:regulation of carbohydrate metabolic process"/>
    <property type="evidence" value="ECO:0007669"/>
    <property type="project" value="InterPro"/>
</dbReference>
<evidence type="ECO:0000256" key="7">
    <source>
        <dbReference type="ARBA" id="ARBA00022842"/>
    </source>
</evidence>
<evidence type="ECO:0000313" key="10">
    <source>
        <dbReference type="EMBL" id="KKK87120.1"/>
    </source>
</evidence>
<dbReference type="FunFam" id="3.40.50.300:FF:000174">
    <property type="entry name" value="HPr kinase/phosphorylase"/>
    <property type="match status" value="1"/>
</dbReference>
<comment type="cofactor">
    <cofactor evidence="1">
        <name>Mg(2+)</name>
        <dbReference type="ChEBI" id="CHEBI:18420"/>
    </cofactor>
</comment>